<protein>
    <submittedName>
        <fullName evidence="1">Uncharacterized protein</fullName>
    </submittedName>
</protein>
<keyword evidence="2" id="KW-1185">Reference proteome</keyword>
<dbReference type="AlphaFoldDB" id="A0A7K0G061"/>
<proteinExistence type="predicted"/>
<evidence type="ECO:0000313" key="2">
    <source>
        <dbReference type="Proteomes" id="UP000487757"/>
    </source>
</evidence>
<dbReference type="EMBL" id="WKKH01000018">
    <property type="protein sequence ID" value="MRX76992.1"/>
    <property type="molecule type" value="Genomic_DNA"/>
</dbReference>
<name>A0A7K0G061_9SPHI</name>
<dbReference type="Proteomes" id="UP000487757">
    <property type="component" value="Unassembled WGS sequence"/>
</dbReference>
<dbReference type="RefSeq" id="WP_154281219.1">
    <property type="nucleotide sequence ID" value="NZ_JBHUJQ010000001.1"/>
</dbReference>
<accession>A0A7K0G061</accession>
<gene>
    <name evidence="1" type="ORF">GJU39_12935</name>
</gene>
<reference evidence="1 2" key="1">
    <citation type="submission" date="2019-11" db="EMBL/GenBank/DDBJ databases">
        <title>Pedobacter petrophilus genome.</title>
        <authorList>
            <person name="Feldbauer M.J."/>
            <person name="Newman J.D."/>
        </authorList>
    </citation>
    <scope>NUCLEOTIDE SEQUENCE [LARGE SCALE GENOMIC DNA]</scope>
    <source>
        <strain evidence="1 2">LMG 29686</strain>
    </source>
</reference>
<organism evidence="1 2">
    <name type="scientific">Pedobacter petrophilus</name>
    <dbReference type="NCBI Taxonomy" id="1908241"/>
    <lineage>
        <taxon>Bacteria</taxon>
        <taxon>Pseudomonadati</taxon>
        <taxon>Bacteroidota</taxon>
        <taxon>Sphingobacteriia</taxon>
        <taxon>Sphingobacteriales</taxon>
        <taxon>Sphingobacteriaceae</taxon>
        <taxon>Pedobacter</taxon>
    </lineage>
</organism>
<dbReference type="OrthoDB" id="1121830at2"/>
<sequence>MVDKEQNKNYNSKRPFSASNLYYNDQKDTYNFPMGQPMNTLGIPKELQQVVLSRS</sequence>
<comment type="caution">
    <text evidence="1">The sequence shown here is derived from an EMBL/GenBank/DDBJ whole genome shotgun (WGS) entry which is preliminary data.</text>
</comment>
<evidence type="ECO:0000313" key="1">
    <source>
        <dbReference type="EMBL" id="MRX76992.1"/>
    </source>
</evidence>